<reference evidence="2 3" key="1">
    <citation type="submission" date="2023-04" db="EMBL/GenBank/DDBJ databases">
        <title>Forest soil microbial communities from Buena Vista Peninsula, Colon Province, Panama.</title>
        <authorList>
            <person name="Bouskill N."/>
        </authorList>
    </citation>
    <scope>NUCLEOTIDE SEQUENCE [LARGE SCALE GENOMIC DNA]</scope>
    <source>
        <strain evidence="2 3">AC80</strain>
    </source>
</reference>
<accession>A0ABT6KVB6</accession>
<dbReference type="InterPro" id="IPR012659">
    <property type="entry name" value="CHP02444"/>
</dbReference>
<dbReference type="Proteomes" id="UP001160130">
    <property type="component" value="Unassembled WGS sequence"/>
</dbReference>
<dbReference type="RefSeq" id="WP_280830595.1">
    <property type="nucleotide sequence ID" value="NZ_JARXVE010000001.1"/>
</dbReference>
<comment type="caution">
    <text evidence="2">The sequence shown here is derived from an EMBL/GenBank/DDBJ whole genome shotgun (WGS) entry which is preliminary data.</text>
</comment>
<proteinExistence type="predicted"/>
<evidence type="ECO:0000313" key="2">
    <source>
        <dbReference type="EMBL" id="MDH6193930.1"/>
    </source>
</evidence>
<name>A0ABT6KVB6_9MYCO</name>
<evidence type="ECO:0000256" key="1">
    <source>
        <dbReference type="SAM" id="MobiDB-lite"/>
    </source>
</evidence>
<feature type="compositionally biased region" description="Basic and acidic residues" evidence="1">
    <location>
        <begin position="127"/>
        <end position="141"/>
    </location>
</feature>
<organism evidence="2 3">
    <name type="scientific">Mycolicibacterium frederiksbergense</name>
    <dbReference type="NCBI Taxonomy" id="117567"/>
    <lineage>
        <taxon>Bacteria</taxon>
        <taxon>Bacillati</taxon>
        <taxon>Actinomycetota</taxon>
        <taxon>Actinomycetes</taxon>
        <taxon>Mycobacteriales</taxon>
        <taxon>Mycobacteriaceae</taxon>
        <taxon>Mycolicibacterium</taxon>
    </lineage>
</organism>
<feature type="compositionally biased region" description="Polar residues" evidence="1">
    <location>
        <begin position="148"/>
        <end position="159"/>
    </location>
</feature>
<dbReference type="EMBL" id="JARXVE010000001">
    <property type="protein sequence ID" value="MDH6193930.1"/>
    <property type="molecule type" value="Genomic_DNA"/>
</dbReference>
<feature type="region of interest" description="Disordered" evidence="1">
    <location>
        <begin position="127"/>
        <end position="159"/>
    </location>
</feature>
<dbReference type="NCBIfam" id="TIGR02444">
    <property type="entry name" value="TIGR02444 family protein"/>
    <property type="match status" value="1"/>
</dbReference>
<sequence length="159" mass="17963">MPICKCYAVSFKRFALALYASEGVADACLYLQNRHGLDVNRVLLAAFVGAERRQRFTTSSLEAARARVDAWHREVVRPLRAVRQRLKAGPVPAPNDVTARLRRQVQQVEIDAELIELDQLGALIPALEHHTRRSEPPSDRHDRRRCGPTNQPPTHRSTA</sequence>
<evidence type="ECO:0000313" key="3">
    <source>
        <dbReference type="Proteomes" id="UP001160130"/>
    </source>
</evidence>
<keyword evidence="3" id="KW-1185">Reference proteome</keyword>
<dbReference type="Pfam" id="PF09523">
    <property type="entry name" value="DUF2390"/>
    <property type="match status" value="1"/>
</dbReference>
<protein>
    <submittedName>
        <fullName evidence="2">Uncharacterized protein (TIGR02444 family)</fullName>
    </submittedName>
</protein>
<gene>
    <name evidence="2" type="ORF">M2272_000551</name>
</gene>